<gene>
    <name evidence="3" type="primary">LOC102805964</name>
</gene>
<evidence type="ECO:0000259" key="1">
    <source>
        <dbReference type="Pfam" id="PF03370"/>
    </source>
</evidence>
<protein>
    <submittedName>
        <fullName evidence="3">Glycogen-binding subunit 76A-like</fullName>
    </submittedName>
</protein>
<evidence type="ECO:0000313" key="2">
    <source>
        <dbReference type="Proteomes" id="UP000694865"/>
    </source>
</evidence>
<feature type="domain" description="CBM21" evidence="1">
    <location>
        <begin position="161"/>
        <end position="217"/>
    </location>
</feature>
<dbReference type="PANTHER" id="PTHR12307:SF53">
    <property type="entry name" value="PROTEIN PHOSPHATASE 1 REGULATORY SUBUNIT"/>
    <property type="match status" value="1"/>
</dbReference>
<dbReference type="Proteomes" id="UP000694865">
    <property type="component" value="Unplaced"/>
</dbReference>
<name>A0ABM0N0S1_SACKO</name>
<dbReference type="RefSeq" id="XP_006825862.1">
    <property type="nucleotide sequence ID" value="XM_006825799.1"/>
</dbReference>
<organism evidence="2 3">
    <name type="scientific">Saccoglossus kowalevskii</name>
    <name type="common">Acorn worm</name>
    <dbReference type="NCBI Taxonomy" id="10224"/>
    <lineage>
        <taxon>Eukaryota</taxon>
        <taxon>Metazoa</taxon>
        <taxon>Hemichordata</taxon>
        <taxon>Enteropneusta</taxon>
        <taxon>Harrimaniidae</taxon>
        <taxon>Saccoglossus</taxon>
    </lineage>
</organism>
<reference evidence="3" key="1">
    <citation type="submission" date="2025-08" db="UniProtKB">
        <authorList>
            <consortium name="RefSeq"/>
        </authorList>
    </citation>
    <scope>IDENTIFICATION</scope>
    <source>
        <tissue evidence="3">Testes</tissue>
    </source>
</reference>
<keyword evidence="2" id="KW-1185">Reference proteome</keyword>
<dbReference type="InterPro" id="IPR038175">
    <property type="entry name" value="CBM21_dom_sf"/>
</dbReference>
<dbReference type="GeneID" id="102805964"/>
<dbReference type="InterPro" id="IPR005036">
    <property type="entry name" value="CBM21_dom"/>
</dbReference>
<dbReference type="InterPro" id="IPR050782">
    <property type="entry name" value="PP1_regulatory_subunit_3"/>
</dbReference>
<dbReference type="Pfam" id="PF03370">
    <property type="entry name" value="CBM_21"/>
    <property type="match status" value="1"/>
</dbReference>
<dbReference type="PANTHER" id="PTHR12307">
    <property type="entry name" value="PROTEIN PHOSPHATASE 1 REGULATORY SUBUNIT"/>
    <property type="match status" value="1"/>
</dbReference>
<evidence type="ECO:0000313" key="3">
    <source>
        <dbReference type="RefSeq" id="XP_006825862.1"/>
    </source>
</evidence>
<sequence>MSDFSLWRTDRLLCRFNDSCTGFQNTDDCLHCCANVARKGATFVAHLRTDWVGKLHNCVDEFQYDRSYDGDNRSSKRIATPKASCLKPPSPIRSRDRHVRFADVLGLRLTYVKVIEDIEPSVPSERKTELPSILSDNLRDHKYLVSTFRCPTKNQLLTKVRDQGVCLENIVLSSMTAMGTIRVVNEGYHKIVRIRATNNDWQSYIDIPATYVLNSCNDFTDRLYCNLEGGVHIGGFQTYHDMLLKTT</sequence>
<proteinExistence type="predicted"/>
<accession>A0ABM0N0S1</accession>
<dbReference type="Gene3D" id="2.60.40.2440">
    <property type="entry name" value="Carbohydrate binding type-21 domain"/>
    <property type="match status" value="1"/>
</dbReference>